<keyword evidence="2 4" id="KW-0808">Transferase</keyword>
<gene>
    <name evidence="4" type="ORF">D7Z26_15820</name>
</gene>
<comment type="caution">
    <text evidence="4">The sequence shown here is derived from an EMBL/GenBank/DDBJ whole genome shotgun (WGS) entry which is preliminary data.</text>
</comment>
<dbReference type="PANTHER" id="PTHR13778:SF47">
    <property type="entry name" value="LIPOPOLYSACCHARIDE 1,3-GALACTOSYLTRANSFERASE"/>
    <property type="match status" value="1"/>
</dbReference>
<sequence length="297" mass="34628">MNSKEIHVVAGVDNNYAQHLGVTFASLLANVPQETSVRLYIVHSGLSVDNQSKLESTFKRFGADIRFIAIDGALFERFPTTGHINRAMYLRLTIPEALPPTVSKVIYLDSDIVVTENIAELWDTELGDKAIAAVGDHFAEYRCSSLRIPEGRYFNSGVLVMNLTKWREQSLAKKVIDYISHYDAKLHFPDQDALNALLFDDWVEVPHKWNADTKKWEGQRPPAIIHYTDISKPWHFDNYHRYKNEYYKYLRMTEWRNYRQEVNWGVVGIRIIRLIKWSAKRFLPKKVIILMKRREIG</sequence>
<dbReference type="AlphaFoldDB" id="A0A494Y046"/>
<dbReference type="Pfam" id="PF01501">
    <property type="entry name" value="Glyco_transf_8"/>
    <property type="match status" value="1"/>
</dbReference>
<dbReference type="RefSeq" id="WP_120977938.1">
    <property type="nucleotide sequence ID" value="NZ_RBZM01000006.1"/>
</dbReference>
<evidence type="ECO:0000256" key="1">
    <source>
        <dbReference type="ARBA" id="ARBA00022676"/>
    </source>
</evidence>
<dbReference type="GO" id="GO:0046872">
    <property type="term" value="F:metal ion binding"/>
    <property type="evidence" value="ECO:0007669"/>
    <property type="project" value="UniProtKB-KW"/>
</dbReference>
<dbReference type="SUPFAM" id="SSF53448">
    <property type="entry name" value="Nucleotide-diphospho-sugar transferases"/>
    <property type="match status" value="1"/>
</dbReference>
<keyword evidence="1" id="KW-0328">Glycosyltransferase</keyword>
<evidence type="ECO:0000256" key="3">
    <source>
        <dbReference type="ARBA" id="ARBA00022723"/>
    </source>
</evidence>
<dbReference type="GO" id="GO:0016757">
    <property type="term" value="F:glycosyltransferase activity"/>
    <property type="evidence" value="ECO:0007669"/>
    <property type="project" value="UniProtKB-KW"/>
</dbReference>
<dbReference type="InterPro" id="IPR002495">
    <property type="entry name" value="Glyco_trans_8"/>
</dbReference>
<dbReference type="InterPro" id="IPR050748">
    <property type="entry name" value="Glycosyltrans_8_dom-fam"/>
</dbReference>
<evidence type="ECO:0000313" key="5">
    <source>
        <dbReference type="Proteomes" id="UP000282076"/>
    </source>
</evidence>
<accession>A0A494Y046</accession>
<dbReference type="EMBL" id="RBZM01000006">
    <property type="protein sequence ID" value="RKP53193.1"/>
    <property type="molecule type" value="Genomic_DNA"/>
</dbReference>
<name>A0A494Y046_9BACL</name>
<keyword evidence="3" id="KW-0479">Metal-binding</keyword>
<dbReference type="OrthoDB" id="5672604at2"/>
<dbReference type="CDD" id="cd04194">
    <property type="entry name" value="GT8_A4GalT_like"/>
    <property type="match status" value="1"/>
</dbReference>
<keyword evidence="5" id="KW-1185">Reference proteome</keyword>
<dbReference type="PANTHER" id="PTHR13778">
    <property type="entry name" value="GLYCOSYLTRANSFERASE 8 DOMAIN-CONTAINING PROTEIN"/>
    <property type="match status" value="1"/>
</dbReference>
<organism evidence="4 5">
    <name type="scientific">Cohnella endophytica</name>
    <dbReference type="NCBI Taxonomy" id="2419778"/>
    <lineage>
        <taxon>Bacteria</taxon>
        <taxon>Bacillati</taxon>
        <taxon>Bacillota</taxon>
        <taxon>Bacilli</taxon>
        <taxon>Bacillales</taxon>
        <taxon>Paenibacillaceae</taxon>
        <taxon>Cohnella</taxon>
    </lineage>
</organism>
<evidence type="ECO:0000313" key="4">
    <source>
        <dbReference type="EMBL" id="RKP53193.1"/>
    </source>
</evidence>
<proteinExistence type="predicted"/>
<dbReference type="InterPro" id="IPR029044">
    <property type="entry name" value="Nucleotide-diphossugar_trans"/>
</dbReference>
<dbReference type="Gene3D" id="3.90.550.10">
    <property type="entry name" value="Spore Coat Polysaccharide Biosynthesis Protein SpsA, Chain A"/>
    <property type="match status" value="1"/>
</dbReference>
<reference evidence="4 5" key="1">
    <citation type="submission" date="2018-10" db="EMBL/GenBank/DDBJ databases">
        <title>Cohnella sp. M2MS4P-1, whole genome shotgun sequence.</title>
        <authorList>
            <person name="Tuo L."/>
        </authorList>
    </citation>
    <scope>NUCLEOTIDE SEQUENCE [LARGE SCALE GENOMIC DNA]</scope>
    <source>
        <strain evidence="4 5">M2MS4P-1</strain>
    </source>
</reference>
<evidence type="ECO:0000256" key="2">
    <source>
        <dbReference type="ARBA" id="ARBA00022679"/>
    </source>
</evidence>
<dbReference type="Proteomes" id="UP000282076">
    <property type="component" value="Unassembled WGS sequence"/>
</dbReference>
<protein>
    <submittedName>
        <fullName evidence="4">Glycosyltransferase family 8 protein</fullName>
    </submittedName>
</protein>